<dbReference type="HOGENOM" id="CLU_1009204_0_0_1"/>
<feature type="repeat" description="TPR" evidence="4">
    <location>
        <begin position="79"/>
        <end position="112"/>
    </location>
</feature>
<reference evidence="6" key="2">
    <citation type="journal article" date="2007" name="Science">
        <title>Genome sequence of Aedes aegypti, a major arbovirus vector.</title>
        <authorList>
            <person name="Nene V."/>
            <person name="Wortman J.R."/>
            <person name="Lawson D."/>
            <person name="Haas B."/>
            <person name="Kodira C."/>
            <person name="Tu Z.J."/>
            <person name="Loftus B."/>
            <person name="Xi Z."/>
            <person name="Megy K."/>
            <person name="Grabherr M."/>
            <person name="Ren Q."/>
            <person name="Zdobnov E.M."/>
            <person name="Lobo N.F."/>
            <person name="Campbell K.S."/>
            <person name="Brown S.E."/>
            <person name="Bonaldo M.F."/>
            <person name="Zhu J."/>
            <person name="Sinkins S.P."/>
            <person name="Hogenkamp D.G."/>
            <person name="Amedeo P."/>
            <person name="Arensburger P."/>
            <person name="Atkinson P.W."/>
            <person name="Bidwell S."/>
            <person name="Biedler J."/>
            <person name="Birney E."/>
            <person name="Bruggner R.V."/>
            <person name="Costas J."/>
            <person name="Coy M.R."/>
            <person name="Crabtree J."/>
            <person name="Crawford M."/>
            <person name="Debruyn B."/>
            <person name="Decaprio D."/>
            <person name="Eiglmeier K."/>
            <person name="Eisenstadt E."/>
            <person name="El-Dorry H."/>
            <person name="Gelbart W.M."/>
            <person name="Gomes S.L."/>
            <person name="Hammond M."/>
            <person name="Hannick L.I."/>
            <person name="Hogan J.R."/>
            <person name="Holmes M.H."/>
            <person name="Jaffe D."/>
            <person name="Johnston J.S."/>
            <person name="Kennedy R.C."/>
            <person name="Koo H."/>
            <person name="Kravitz S."/>
            <person name="Kriventseva E.V."/>
            <person name="Kulp D."/>
            <person name="Labutti K."/>
            <person name="Lee E."/>
            <person name="Li S."/>
            <person name="Lovin D.D."/>
            <person name="Mao C."/>
            <person name="Mauceli E."/>
            <person name="Menck C.F."/>
            <person name="Miller J.R."/>
            <person name="Montgomery P."/>
            <person name="Mori A."/>
            <person name="Nascimento A.L."/>
            <person name="Naveira H.F."/>
            <person name="Nusbaum C."/>
            <person name="O'leary S."/>
            <person name="Orvis J."/>
            <person name="Pertea M."/>
            <person name="Quesneville H."/>
            <person name="Reidenbach K.R."/>
            <person name="Rogers Y.H."/>
            <person name="Roth C.W."/>
            <person name="Schneider J.R."/>
            <person name="Schatz M."/>
            <person name="Shumway M."/>
            <person name="Stanke M."/>
            <person name="Stinson E.O."/>
            <person name="Tubio J.M."/>
            <person name="Vanzee J.P."/>
            <person name="Verjovski-Almeida S."/>
            <person name="Werner D."/>
            <person name="White O."/>
            <person name="Wyder S."/>
            <person name="Zeng Q."/>
            <person name="Zhao Q."/>
            <person name="Zhao Y."/>
            <person name="Hill C.A."/>
            <person name="Raikhel A.S."/>
            <person name="Soares M.B."/>
            <person name="Knudson D.L."/>
            <person name="Lee N.H."/>
            <person name="Galagan J."/>
            <person name="Salzberg S.L."/>
            <person name="Paulsen I.T."/>
            <person name="Dimopoulos G."/>
            <person name="Collins F.H."/>
            <person name="Birren B."/>
            <person name="Fraser-Liggett C.M."/>
            <person name="Severson D.W."/>
        </authorList>
    </citation>
    <scope>NUCLEOTIDE SEQUENCE [LARGE SCALE GENOMIC DNA]</scope>
    <source>
        <strain evidence="6">Liverpool</strain>
    </source>
</reference>
<dbReference type="GO" id="GO:0005737">
    <property type="term" value="C:cytoplasm"/>
    <property type="evidence" value="ECO:0007669"/>
    <property type="project" value="TreeGrafter"/>
</dbReference>
<reference evidence="6" key="1">
    <citation type="submission" date="2005-10" db="EMBL/GenBank/DDBJ databases">
        <authorList>
            <person name="Loftus B.J."/>
            <person name="Nene V.M."/>
            <person name="Hannick L.I."/>
            <person name="Bidwell S."/>
            <person name="Haas B."/>
            <person name="Amedeo P."/>
            <person name="Orvis J."/>
            <person name="Wortman J.R."/>
            <person name="White O.R."/>
            <person name="Salzberg S."/>
            <person name="Shumway M."/>
            <person name="Koo H."/>
            <person name="Zhao Y."/>
            <person name="Holmes M."/>
            <person name="Miller J."/>
            <person name="Schatz M."/>
            <person name="Pop M."/>
            <person name="Pai G."/>
            <person name="Utterback T."/>
            <person name="Rogers Y.-H."/>
            <person name="Kravitz S."/>
            <person name="Fraser C.M."/>
        </authorList>
    </citation>
    <scope>NUCLEOTIDE SEQUENCE</scope>
    <source>
        <strain evidence="6">Liverpool</strain>
    </source>
</reference>
<accession>Q17HD1</accession>
<evidence type="ECO:0000256" key="3">
    <source>
        <dbReference type="ARBA" id="ARBA00039307"/>
    </source>
</evidence>
<dbReference type="InterPro" id="IPR019734">
    <property type="entry name" value="TPR_rpt"/>
</dbReference>
<dbReference type="eggNOG" id="KOG1126">
    <property type="taxonomic scope" value="Eukaryota"/>
</dbReference>
<evidence type="ECO:0000256" key="2">
    <source>
        <dbReference type="ARBA" id="ARBA00038210"/>
    </source>
</evidence>
<feature type="repeat" description="TPR" evidence="4">
    <location>
        <begin position="45"/>
        <end position="78"/>
    </location>
</feature>
<feature type="region of interest" description="Disordered" evidence="5">
    <location>
        <begin position="191"/>
        <end position="279"/>
    </location>
</feature>
<dbReference type="GO" id="GO:0005680">
    <property type="term" value="C:anaphase-promoting complex"/>
    <property type="evidence" value="ECO:0007669"/>
    <property type="project" value="TreeGrafter"/>
</dbReference>
<dbReference type="PROSITE" id="PS50293">
    <property type="entry name" value="TPR_REGION"/>
    <property type="match status" value="1"/>
</dbReference>
<dbReference type="GO" id="GO:0007091">
    <property type="term" value="P:metaphase/anaphase transition of mitotic cell cycle"/>
    <property type="evidence" value="ECO:0007669"/>
    <property type="project" value="TreeGrafter"/>
</dbReference>
<feature type="compositionally biased region" description="Low complexity" evidence="5">
    <location>
        <begin position="203"/>
        <end position="220"/>
    </location>
</feature>
<dbReference type="PROSITE" id="PS50005">
    <property type="entry name" value="TPR"/>
    <property type="match status" value="4"/>
</dbReference>
<evidence type="ECO:0000256" key="1">
    <source>
        <dbReference type="ARBA" id="ARBA00022803"/>
    </source>
</evidence>
<dbReference type="Gene3D" id="1.25.40.10">
    <property type="entry name" value="Tetratricopeptide repeat domain"/>
    <property type="match status" value="2"/>
</dbReference>
<dbReference type="GO" id="GO:0016567">
    <property type="term" value="P:protein ubiquitination"/>
    <property type="evidence" value="ECO:0007669"/>
    <property type="project" value="TreeGrafter"/>
</dbReference>
<dbReference type="Pfam" id="PF13414">
    <property type="entry name" value="TPR_11"/>
    <property type="match status" value="1"/>
</dbReference>
<proteinExistence type="inferred from homology"/>
<evidence type="ECO:0000313" key="7">
    <source>
        <dbReference type="Proteomes" id="UP000682892"/>
    </source>
</evidence>
<dbReference type="PANTHER" id="PTHR12558:SF13">
    <property type="entry name" value="CELL DIVISION CYCLE PROTEIN 27 HOMOLOG"/>
    <property type="match status" value="1"/>
</dbReference>
<feature type="compositionally biased region" description="Gly residues" evidence="5">
    <location>
        <begin position="221"/>
        <end position="231"/>
    </location>
</feature>
<dbReference type="GO" id="GO:0051301">
    <property type="term" value="P:cell division"/>
    <property type="evidence" value="ECO:0007669"/>
    <property type="project" value="TreeGrafter"/>
</dbReference>
<dbReference type="InterPro" id="IPR011990">
    <property type="entry name" value="TPR-like_helical_dom_sf"/>
</dbReference>
<feature type="repeat" description="TPR" evidence="4">
    <location>
        <begin position="11"/>
        <end position="44"/>
    </location>
</feature>
<evidence type="ECO:0000256" key="5">
    <source>
        <dbReference type="SAM" id="MobiDB-lite"/>
    </source>
</evidence>
<comment type="similarity">
    <text evidence="2">Belongs to the APC3/CDC27 family.</text>
</comment>
<dbReference type="PaxDb" id="7159-AAEL002708-PA"/>
<organism evidence="6 7">
    <name type="scientific">Aedes aegypti</name>
    <name type="common">Yellowfever mosquito</name>
    <name type="synonym">Culex aegypti</name>
    <dbReference type="NCBI Taxonomy" id="7159"/>
    <lineage>
        <taxon>Eukaryota</taxon>
        <taxon>Metazoa</taxon>
        <taxon>Ecdysozoa</taxon>
        <taxon>Arthropoda</taxon>
        <taxon>Hexapoda</taxon>
        <taxon>Insecta</taxon>
        <taxon>Pterygota</taxon>
        <taxon>Neoptera</taxon>
        <taxon>Endopterygota</taxon>
        <taxon>Diptera</taxon>
        <taxon>Nematocera</taxon>
        <taxon>Culicoidea</taxon>
        <taxon>Culicidae</taxon>
        <taxon>Culicinae</taxon>
        <taxon>Aedini</taxon>
        <taxon>Aedes</taxon>
        <taxon>Stegomyia</taxon>
    </lineage>
</organism>
<dbReference type="Proteomes" id="UP000682892">
    <property type="component" value="Unassembled WGS sequence"/>
</dbReference>
<dbReference type="GO" id="GO:0031145">
    <property type="term" value="P:anaphase-promoting complex-dependent catabolic process"/>
    <property type="evidence" value="ECO:0007669"/>
    <property type="project" value="TreeGrafter"/>
</dbReference>
<reference evidence="6" key="3">
    <citation type="submission" date="2012-09" db="EMBL/GenBank/DDBJ databases">
        <authorList>
            <consortium name="VectorBase"/>
        </authorList>
    </citation>
    <scope>NUCLEOTIDE SEQUENCE</scope>
    <source>
        <strain evidence="6">Liverpool</strain>
    </source>
</reference>
<dbReference type="PANTHER" id="PTHR12558">
    <property type="entry name" value="CELL DIVISION CYCLE 16,23,27"/>
    <property type="match status" value="1"/>
</dbReference>
<dbReference type="SUPFAM" id="SSF48452">
    <property type="entry name" value="TPR-like"/>
    <property type="match status" value="1"/>
</dbReference>
<dbReference type="OMA" id="MVHIGAT"/>
<dbReference type="EMBL" id="CH477250">
    <property type="protein sequence ID" value="EAT46075.1"/>
    <property type="molecule type" value="Genomic_DNA"/>
</dbReference>
<dbReference type="Pfam" id="PF00515">
    <property type="entry name" value="TPR_1"/>
    <property type="match status" value="1"/>
</dbReference>
<evidence type="ECO:0000313" key="6">
    <source>
        <dbReference type="EMBL" id="EAT46075.1"/>
    </source>
</evidence>
<keyword evidence="1 4" id="KW-0802">TPR repeat</keyword>
<evidence type="ECO:0000256" key="4">
    <source>
        <dbReference type="PROSITE-ProRule" id="PRU00339"/>
    </source>
</evidence>
<dbReference type="VEuPathDB" id="VectorBase:AAEL020341"/>
<name>Q17HD1_AEDAE</name>
<sequence>MTRITVDEDFAYSYTLLGHELVMTEELEKALSMYRYALLRDSRHYNAWFGIGTIYSKQERYELAELHYRKALTINPKNSVIMVHIGAMQFFLRKSEQALRTLNAAIALDPKNPLCKFHRGSMYFSMGRYQEALNQLEELKQIVPKEAVVYYVMGKIYKKLGNVDLALMHLSWATDLGSKGANNQIKDNFDSIMRTQDGGSGTLGATRSGTAGTTGSTTEGTDGGGLEGVGLGEADIGSSSADPDYSVGGEQASSDDSTANARNESLDVFSGNLYDSDSY</sequence>
<protein>
    <recommendedName>
        <fullName evidence="3">Cell division cycle protein 27 homolog</fullName>
    </recommendedName>
</protein>
<dbReference type="SMART" id="SM00028">
    <property type="entry name" value="TPR"/>
    <property type="match status" value="5"/>
</dbReference>
<feature type="compositionally biased region" description="Polar residues" evidence="5">
    <location>
        <begin position="251"/>
        <end position="263"/>
    </location>
</feature>
<dbReference type="PhylomeDB" id="Q17HD1"/>
<dbReference type="AlphaFoldDB" id="Q17HD1"/>
<dbReference type="STRING" id="7159.Q17HD1"/>
<feature type="repeat" description="TPR" evidence="4">
    <location>
        <begin position="113"/>
        <end position="146"/>
    </location>
</feature>
<gene>
    <name evidence="6" type="ORF">AaeL_AAEL002708</name>
</gene>